<dbReference type="InParanoid" id="A0A194XM27"/>
<keyword evidence="2" id="KW-0285">Flavoprotein</keyword>
<name>A0A194XM27_MOLSC</name>
<evidence type="ECO:0000256" key="5">
    <source>
        <dbReference type="ARBA" id="ARBA00023033"/>
    </source>
</evidence>
<keyword evidence="3" id="KW-0274">FAD</keyword>
<dbReference type="OrthoDB" id="417877at2759"/>
<evidence type="ECO:0000256" key="1">
    <source>
        <dbReference type="ARBA" id="ARBA00007992"/>
    </source>
</evidence>
<dbReference type="GeneID" id="28818626"/>
<protein>
    <submittedName>
        <fullName evidence="7">Salicylate 1-monooxygenase</fullName>
    </submittedName>
</protein>
<dbReference type="InterPro" id="IPR002938">
    <property type="entry name" value="FAD-bd"/>
</dbReference>
<gene>
    <name evidence="7" type="ORF">LY89DRAFT_577528</name>
</gene>
<evidence type="ECO:0000256" key="3">
    <source>
        <dbReference type="ARBA" id="ARBA00022827"/>
    </source>
</evidence>
<feature type="domain" description="FAD-binding" evidence="6">
    <location>
        <begin position="12"/>
        <end position="182"/>
    </location>
</feature>
<dbReference type="Pfam" id="PF01494">
    <property type="entry name" value="FAD_binding_3"/>
    <property type="match status" value="2"/>
</dbReference>
<keyword evidence="5 7" id="KW-0503">Monooxygenase</keyword>
<evidence type="ECO:0000313" key="7">
    <source>
        <dbReference type="EMBL" id="KUJ21233.1"/>
    </source>
</evidence>
<evidence type="ECO:0000259" key="6">
    <source>
        <dbReference type="Pfam" id="PF01494"/>
    </source>
</evidence>
<dbReference type="KEGG" id="psco:LY89DRAFT_577528"/>
<dbReference type="PRINTS" id="PR00420">
    <property type="entry name" value="RNGMNOXGNASE"/>
</dbReference>
<dbReference type="InterPro" id="IPR050493">
    <property type="entry name" value="FAD-dep_Monooxygenase_BioMet"/>
</dbReference>
<dbReference type="PANTHER" id="PTHR13789:SF309">
    <property type="entry name" value="PUTATIVE (AFU_ORTHOLOGUE AFUA_6G14510)-RELATED"/>
    <property type="match status" value="1"/>
</dbReference>
<dbReference type="EMBL" id="KQ947408">
    <property type="protein sequence ID" value="KUJ21233.1"/>
    <property type="molecule type" value="Genomic_DNA"/>
</dbReference>
<keyword evidence="8" id="KW-1185">Reference proteome</keyword>
<keyword evidence="4" id="KW-0560">Oxidoreductase</keyword>
<feature type="domain" description="FAD-binding" evidence="6">
    <location>
        <begin position="307"/>
        <end position="378"/>
    </location>
</feature>
<evidence type="ECO:0000256" key="4">
    <source>
        <dbReference type="ARBA" id="ARBA00023002"/>
    </source>
</evidence>
<dbReference type="RefSeq" id="XP_018075588.1">
    <property type="nucleotide sequence ID" value="XM_018208900.1"/>
</dbReference>
<evidence type="ECO:0000256" key="2">
    <source>
        <dbReference type="ARBA" id="ARBA00022630"/>
    </source>
</evidence>
<proteinExistence type="inferred from homology"/>
<accession>A0A194XM27</accession>
<dbReference type="Gene3D" id="3.50.50.60">
    <property type="entry name" value="FAD/NAD(P)-binding domain"/>
    <property type="match status" value="1"/>
</dbReference>
<comment type="similarity">
    <text evidence="1">Belongs to the paxM FAD-dependent monooxygenase family.</text>
</comment>
<dbReference type="GO" id="GO:0004497">
    <property type="term" value="F:monooxygenase activity"/>
    <property type="evidence" value="ECO:0007669"/>
    <property type="project" value="UniProtKB-KW"/>
</dbReference>
<dbReference type="GO" id="GO:0071949">
    <property type="term" value="F:FAD binding"/>
    <property type="evidence" value="ECO:0007669"/>
    <property type="project" value="InterPro"/>
</dbReference>
<organism evidence="7 8">
    <name type="scientific">Mollisia scopiformis</name>
    <name type="common">Conifer needle endophyte fungus</name>
    <name type="synonym">Phialocephala scopiformis</name>
    <dbReference type="NCBI Taxonomy" id="149040"/>
    <lineage>
        <taxon>Eukaryota</taxon>
        <taxon>Fungi</taxon>
        <taxon>Dikarya</taxon>
        <taxon>Ascomycota</taxon>
        <taxon>Pezizomycotina</taxon>
        <taxon>Leotiomycetes</taxon>
        <taxon>Helotiales</taxon>
        <taxon>Mollisiaceae</taxon>
        <taxon>Mollisia</taxon>
    </lineage>
</organism>
<evidence type="ECO:0000313" key="8">
    <source>
        <dbReference type="Proteomes" id="UP000070700"/>
    </source>
</evidence>
<sequence length="445" mass="49299">MGSLGHETTPLQVAIVGTGIAGLTAAIALRQHPNINVVLYEKATELKEIGASITLGPNGLRTLERLGLQDCITDQVAYRGPNPISRIYRHWKTNEIIGEDFYENVSEPLHYTARFHRGHLQQALLKHIPRDTIHLKKKLVSVTVHPVDGVQMTFQDGTTATTDLLIGADGIASGVRKSFAPDFKLEWSGHTAFRGIFPASLVAPIAGVPLDSTHWWGPDTNFFATRLARDLFTVQGGIYADPNDPVAIAKFRDGGRWDREADVELLREKYVDWNPVVQNLANTCPDIRYYPNYFCGSSLPTWIFGLGRVTLIGDAAHAHGGAFATGGSLAIDDAYALYLAILEVYPVTETGRRLGREGVERALRLYESTRRPHAVRLLKVVHANNEMKTRKILAETRETDEELRARAKAGSGTTWLHEHDVVKAFEEVVRAERERGKGVSEVTAR</sequence>
<reference evidence="7 8" key="1">
    <citation type="submission" date="2015-10" db="EMBL/GenBank/DDBJ databases">
        <title>Full genome of DAOMC 229536 Phialocephala scopiformis, a fungal endophyte of spruce producing the potent anti-insectan compound rugulosin.</title>
        <authorList>
            <consortium name="DOE Joint Genome Institute"/>
            <person name="Walker A.K."/>
            <person name="Frasz S.L."/>
            <person name="Seifert K.A."/>
            <person name="Miller J.D."/>
            <person name="Mondo S.J."/>
            <person name="Labutti K."/>
            <person name="Lipzen A."/>
            <person name="Dockter R."/>
            <person name="Kennedy M."/>
            <person name="Grigoriev I.V."/>
            <person name="Spatafora J.W."/>
        </authorList>
    </citation>
    <scope>NUCLEOTIDE SEQUENCE [LARGE SCALE GENOMIC DNA]</scope>
    <source>
        <strain evidence="7 8">CBS 120377</strain>
    </source>
</reference>
<dbReference type="Proteomes" id="UP000070700">
    <property type="component" value="Unassembled WGS sequence"/>
</dbReference>
<dbReference type="SUPFAM" id="SSF51905">
    <property type="entry name" value="FAD/NAD(P)-binding domain"/>
    <property type="match status" value="1"/>
</dbReference>
<dbReference type="PANTHER" id="PTHR13789">
    <property type="entry name" value="MONOOXYGENASE"/>
    <property type="match status" value="1"/>
</dbReference>
<dbReference type="AlphaFoldDB" id="A0A194XM27"/>
<dbReference type="InterPro" id="IPR036188">
    <property type="entry name" value="FAD/NAD-bd_sf"/>
</dbReference>